<keyword evidence="3" id="KW-1185">Reference proteome</keyword>
<evidence type="ECO:0000259" key="1">
    <source>
        <dbReference type="Pfam" id="PF19993"/>
    </source>
</evidence>
<protein>
    <recommendedName>
        <fullName evidence="1">Double-GTPase 2 domain-containing protein</fullName>
    </recommendedName>
</protein>
<gene>
    <name evidence="2" type="ORF">I7412_04800</name>
</gene>
<dbReference type="Gene3D" id="3.40.50.300">
    <property type="entry name" value="P-loop containing nucleotide triphosphate hydrolases"/>
    <property type="match status" value="1"/>
</dbReference>
<comment type="caution">
    <text evidence="2">The sequence shown here is derived from an EMBL/GenBank/DDBJ whole genome shotgun (WGS) entry which is preliminary data.</text>
</comment>
<evidence type="ECO:0000313" key="2">
    <source>
        <dbReference type="EMBL" id="MBL7626502.1"/>
    </source>
</evidence>
<accession>A0A937RB38</accession>
<dbReference type="RefSeq" id="WP_203005813.1">
    <property type="nucleotide sequence ID" value="NZ_JADWYU010000017.1"/>
</dbReference>
<dbReference type="SUPFAM" id="SSF52540">
    <property type="entry name" value="P-loop containing nucleoside triphosphate hydrolases"/>
    <property type="match status" value="1"/>
</dbReference>
<dbReference type="EMBL" id="JAEACQ010000138">
    <property type="protein sequence ID" value="MBL7626502.1"/>
    <property type="molecule type" value="Genomic_DNA"/>
</dbReference>
<evidence type="ECO:0000313" key="3">
    <source>
        <dbReference type="Proteomes" id="UP000604475"/>
    </source>
</evidence>
<proteinExistence type="predicted"/>
<reference evidence="2" key="1">
    <citation type="submission" date="2020-12" db="EMBL/GenBank/DDBJ databases">
        <title>Genomic characterization of non-nitrogen-fixing Frankia strains.</title>
        <authorList>
            <person name="Carlos-Shanley C."/>
            <person name="Guerra T."/>
            <person name="Hahn D."/>
        </authorList>
    </citation>
    <scope>NUCLEOTIDE SEQUENCE</scope>
    <source>
        <strain evidence="2">CN6</strain>
    </source>
</reference>
<dbReference type="Pfam" id="PF19993">
    <property type="entry name" value="DO-GTPase2"/>
    <property type="match status" value="1"/>
</dbReference>
<dbReference type="Proteomes" id="UP000604475">
    <property type="component" value="Unassembled WGS sequence"/>
</dbReference>
<dbReference type="AlphaFoldDB" id="A0A937RB38"/>
<dbReference type="InterPro" id="IPR027417">
    <property type="entry name" value="P-loop_NTPase"/>
</dbReference>
<dbReference type="InterPro" id="IPR045528">
    <property type="entry name" value="DO-GTPase2"/>
</dbReference>
<organism evidence="2 3">
    <name type="scientific">Frankia nepalensis</name>
    <dbReference type="NCBI Taxonomy" id="1836974"/>
    <lineage>
        <taxon>Bacteria</taxon>
        <taxon>Bacillati</taxon>
        <taxon>Actinomycetota</taxon>
        <taxon>Actinomycetes</taxon>
        <taxon>Frankiales</taxon>
        <taxon>Frankiaceae</taxon>
        <taxon>Frankia</taxon>
    </lineage>
</organism>
<name>A0A937RB38_9ACTN</name>
<sequence>MTTPPPRERQVLCVNCLYQFIWNGDTISRLGENGDFEDLSLSEAHFSQRAFLMKDSFIECPNTDVPTHRIPIEFALYEPPVIIGFVGDTHAGKTCLLASMAGEIEGNKLRQYGLLKGAANEARHQDYLRQLVRPLFEERVAPPRTGITDFVQYADAVLLRTVNSNRIFPLVLFDIAGESLRGYQESATAVRFLNAVSALIFVVDPDRFDRPMGDPTFGPATSSLRWAIEPGGGSRLQVPAALAVTKSDLLRFEPPVDRWMIDPPSSARLLDGEQVYAQSRDVYAFLRDRGADVWLEPVDAYERTTLHFVSATGVAFDPKEKLFARQVRPRRVLEPLVSVLAMKGFLDAEFVRGRIGY</sequence>
<feature type="domain" description="Double-GTPase 2" evidence="1">
    <location>
        <begin position="82"/>
        <end position="249"/>
    </location>
</feature>